<reference evidence="3" key="1">
    <citation type="submission" date="2020-06" db="EMBL/GenBank/DDBJ databases">
        <authorList>
            <consortium name="Plant Systems Biology data submission"/>
        </authorList>
    </citation>
    <scope>NUCLEOTIDE SEQUENCE</scope>
    <source>
        <strain evidence="3">D6</strain>
    </source>
</reference>
<keyword evidence="2" id="KW-0472">Membrane</keyword>
<name>A0A9N8DC04_9STRA</name>
<evidence type="ECO:0000313" key="4">
    <source>
        <dbReference type="Proteomes" id="UP001153069"/>
    </source>
</evidence>
<feature type="compositionally biased region" description="Basic and acidic residues" evidence="1">
    <location>
        <begin position="165"/>
        <end position="185"/>
    </location>
</feature>
<gene>
    <name evidence="3" type="ORF">SEMRO_78_G042580.1</name>
</gene>
<keyword evidence="2" id="KW-0812">Transmembrane</keyword>
<proteinExistence type="predicted"/>
<feature type="region of interest" description="Disordered" evidence="1">
    <location>
        <begin position="163"/>
        <end position="229"/>
    </location>
</feature>
<feature type="transmembrane region" description="Helical" evidence="2">
    <location>
        <begin position="272"/>
        <end position="290"/>
    </location>
</feature>
<evidence type="ECO:0000313" key="3">
    <source>
        <dbReference type="EMBL" id="CAB9500223.1"/>
    </source>
</evidence>
<accession>A0A9N8DC04</accession>
<keyword evidence="2" id="KW-1133">Transmembrane helix</keyword>
<feature type="compositionally biased region" description="Polar residues" evidence="1">
    <location>
        <begin position="212"/>
        <end position="229"/>
    </location>
</feature>
<evidence type="ECO:0000256" key="2">
    <source>
        <dbReference type="SAM" id="Phobius"/>
    </source>
</evidence>
<feature type="transmembrane region" description="Helical" evidence="2">
    <location>
        <begin position="41"/>
        <end position="59"/>
    </location>
</feature>
<keyword evidence="4" id="KW-1185">Reference proteome</keyword>
<feature type="transmembrane region" description="Helical" evidence="2">
    <location>
        <begin position="297"/>
        <end position="324"/>
    </location>
</feature>
<dbReference type="EMBL" id="CAICTM010000077">
    <property type="protein sequence ID" value="CAB9500223.1"/>
    <property type="molecule type" value="Genomic_DNA"/>
</dbReference>
<sequence length="386" mass="42530">MESAAKPDINISSSLVLLRGPALIAIGSSWALCLFLRTLSWFSFAQLGLLFFGFALLVVDARRVGERQCRAIIQRWLDSVVWDDALILFFKPAFSWYGLFTETILGQAMWMYSLPATASQRVTLTQASLGVDEQTANRILFEPGGFKQELFPKSFLRWLDGDTTTETKDSEDHSSSDSEEPKSEEPAAEDQNDSEPKNLSTEEGFQIVTKPGQLTSDPQKQSSNEIVESSTISNNVSRDYVLLSKTIQSILRKTLMEHLHQMLKFGNQESKIVAAVGLAATVSLAIQLRISSRARKIAIFLLEMASLAGLSSVIMGALTLLTALPSDANNGTRETRAAILKQVITLIPRMSGVNGRQRGVGISSLGLLAFAAWKRKQRVKNGSNRR</sequence>
<dbReference type="Proteomes" id="UP001153069">
    <property type="component" value="Unassembled WGS sequence"/>
</dbReference>
<organism evidence="3 4">
    <name type="scientific">Seminavis robusta</name>
    <dbReference type="NCBI Taxonomy" id="568900"/>
    <lineage>
        <taxon>Eukaryota</taxon>
        <taxon>Sar</taxon>
        <taxon>Stramenopiles</taxon>
        <taxon>Ochrophyta</taxon>
        <taxon>Bacillariophyta</taxon>
        <taxon>Bacillariophyceae</taxon>
        <taxon>Bacillariophycidae</taxon>
        <taxon>Naviculales</taxon>
        <taxon>Naviculaceae</taxon>
        <taxon>Seminavis</taxon>
    </lineage>
</organism>
<protein>
    <submittedName>
        <fullName evidence="3">Uncharacterized protein</fullName>
    </submittedName>
</protein>
<evidence type="ECO:0000256" key="1">
    <source>
        <dbReference type="SAM" id="MobiDB-lite"/>
    </source>
</evidence>
<comment type="caution">
    <text evidence="3">The sequence shown here is derived from an EMBL/GenBank/DDBJ whole genome shotgun (WGS) entry which is preliminary data.</text>
</comment>
<dbReference type="AlphaFoldDB" id="A0A9N8DC04"/>